<sequence length="124" mass="13950">MGGYTNAGGGRSLSYLVYEVLKLLNELYLLQLEIKMLNRCWIRNSVLVNSPSLLQKFGMHILPLLIQNTNISSFLAGVFNRKDQHVLLVALHIVEMILQKLSDIFLSSFIKEGALFAIDALSLK</sequence>
<dbReference type="PANTHER" id="PTHR45670">
    <property type="entry name" value="E3 UBIQUITIN-PROTEIN LIGASE TRIP12"/>
    <property type="match status" value="1"/>
</dbReference>
<proteinExistence type="predicted"/>
<keyword evidence="1" id="KW-0808">Transferase</keyword>
<protein>
    <submittedName>
        <fullName evidence="2">Uncharacterized protein</fullName>
    </submittedName>
</protein>
<evidence type="ECO:0000256" key="1">
    <source>
        <dbReference type="ARBA" id="ARBA00022679"/>
    </source>
</evidence>
<comment type="caution">
    <text evidence="2">The sequence shown here is derived from an EMBL/GenBank/DDBJ whole genome shotgun (WGS) entry which is preliminary data.</text>
</comment>
<dbReference type="PANTHER" id="PTHR45670:SF10">
    <property type="entry name" value="E3 UBIQUITIN-PROTEIN LIGASE UPL4"/>
    <property type="match status" value="1"/>
</dbReference>
<dbReference type="Gramene" id="Jr10_12340_p1">
    <property type="protein sequence ID" value="cds.Jr10_12340_p1"/>
    <property type="gene ID" value="Jr10_12340"/>
</dbReference>
<reference evidence="2" key="1">
    <citation type="submission" date="2015-10" db="EMBL/GenBank/DDBJ databases">
        <authorList>
            <person name="Martinez-Garcia P.J."/>
            <person name="Crepeau M.W."/>
            <person name="Puiu D."/>
            <person name="Gonzalez-Ibeas D."/>
            <person name="Whalen J."/>
            <person name="Stevens K."/>
            <person name="Paul R."/>
            <person name="Butterfield T."/>
            <person name="Britton M."/>
            <person name="Reagan R."/>
            <person name="Chakraborty S."/>
            <person name="Walawage S.L."/>
            <person name="Vasquez-Gross H.A."/>
            <person name="Cardeno C."/>
            <person name="Famula R."/>
            <person name="Pratt K."/>
            <person name="Kuruganti S."/>
            <person name="Aradhya M.K."/>
            <person name="Leslie C.A."/>
            <person name="Dandekar A.M."/>
            <person name="Salzberg S.L."/>
            <person name="Wegrzyn J.L."/>
            <person name="Langley C.H."/>
            <person name="Neale D.B."/>
        </authorList>
    </citation>
    <scope>NUCLEOTIDE SEQUENCE</scope>
    <source>
        <tissue evidence="2">Leaves</tissue>
    </source>
</reference>
<dbReference type="EMBL" id="LIHL02000010">
    <property type="protein sequence ID" value="KAF5458172.1"/>
    <property type="molecule type" value="Genomic_DNA"/>
</dbReference>
<dbReference type="GO" id="GO:0006511">
    <property type="term" value="P:ubiquitin-dependent protein catabolic process"/>
    <property type="evidence" value="ECO:0007669"/>
    <property type="project" value="InterPro"/>
</dbReference>
<dbReference type="InterPro" id="IPR045322">
    <property type="entry name" value="HECTD1/TRIP12-like"/>
</dbReference>
<reference evidence="2" key="2">
    <citation type="submission" date="2020-03" db="EMBL/GenBank/DDBJ databases">
        <title>Walnut 2.0.</title>
        <authorList>
            <person name="Marrano A."/>
            <person name="Britton M."/>
            <person name="Zimin A.V."/>
            <person name="Zaini P.A."/>
            <person name="Workman R."/>
            <person name="Puiu D."/>
            <person name="Bianco L."/>
            <person name="Allen B.J."/>
            <person name="Troggio M."/>
            <person name="Leslie C.A."/>
            <person name="Timp W."/>
            <person name="Dendekar A."/>
            <person name="Salzberg S.L."/>
            <person name="Neale D.B."/>
        </authorList>
    </citation>
    <scope>NUCLEOTIDE SEQUENCE</scope>
    <source>
        <tissue evidence="2">Leaves</tissue>
    </source>
</reference>
<dbReference type="GO" id="GO:0061630">
    <property type="term" value="F:ubiquitin protein ligase activity"/>
    <property type="evidence" value="ECO:0007669"/>
    <property type="project" value="InterPro"/>
</dbReference>
<dbReference type="AlphaFoldDB" id="A0A833UJY4"/>
<evidence type="ECO:0000313" key="3">
    <source>
        <dbReference type="Proteomes" id="UP000619265"/>
    </source>
</evidence>
<dbReference type="Proteomes" id="UP000619265">
    <property type="component" value="Unassembled WGS sequence"/>
</dbReference>
<accession>A0A833UJY4</accession>
<gene>
    <name evidence="2" type="ORF">F2P56_022226</name>
</gene>
<evidence type="ECO:0000313" key="2">
    <source>
        <dbReference type="EMBL" id="KAF5458172.1"/>
    </source>
</evidence>
<name>A0A833UJY4_JUGRE</name>
<organism evidence="2 3">
    <name type="scientific">Juglans regia</name>
    <name type="common">English walnut</name>
    <dbReference type="NCBI Taxonomy" id="51240"/>
    <lineage>
        <taxon>Eukaryota</taxon>
        <taxon>Viridiplantae</taxon>
        <taxon>Streptophyta</taxon>
        <taxon>Embryophyta</taxon>
        <taxon>Tracheophyta</taxon>
        <taxon>Spermatophyta</taxon>
        <taxon>Magnoliopsida</taxon>
        <taxon>eudicotyledons</taxon>
        <taxon>Gunneridae</taxon>
        <taxon>Pentapetalae</taxon>
        <taxon>rosids</taxon>
        <taxon>fabids</taxon>
        <taxon>Fagales</taxon>
        <taxon>Juglandaceae</taxon>
        <taxon>Juglans</taxon>
    </lineage>
</organism>